<evidence type="ECO:0000313" key="2">
    <source>
        <dbReference type="EMBL" id="KKQ27744.1"/>
    </source>
</evidence>
<dbReference type="AlphaFoldDB" id="A0A0G0IUB3"/>
<feature type="compositionally biased region" description="Basic and acidic residues" evidence="1">
    <location>
        <begin position="42"/>
        <end position="52"/>
    </location>
</feature>
<feature type="compositionally biased region" description="Polar residues" evidence="1">
    <location>
        <begin position="263"/>
        <end position="274"/>
    </location>
</feature>
<evidence type="ECO:0000313" key="3">
    <source>
        <dbReference type="Proteomes" id="UP000034849"/>
    </source>
</evidence>
<accession>A0A0G0IUB3</accession>
<dbReference type="Proteomes" id="UP000034849">
    <property type="component" value="Unassembled WGS sequence"/>
</dbReference>
<feature type="compositionally biased region" description="Basic and acidic residues" evidence="1">
    <location>
        <begin position="108"/>
        <end position="124"/>
    </location>
</feature>
<protein>
    <submittedName>
        <fullName evidence="2">Uncharacterized protein</fullName>
    </submittedName>
</protein>
<feature type="region of interest" description="Disordered" evidence="1">
    <location>
        <begin position="185"/>
        <end position="204"/>
    </location>
</feature>
<feature type="compositionally biased region" description="Basic and acidic residues" evidence="1">
    <location>
        <begin position="155"/>
        <end position="164"/>
    </location>
</feature>
<evidence type="ECO:0000256" key="1">
    <source>
        <dbReference type="SAM" id="MobiDB-lite"/>
    </source>
</evidence>
<feature type="compositionally biased region" description="Basic and acidic residues" evidence="1">
    <location>
        <begin position="249"/>
        <end position="262"/>
    </location>
</feature>
<comment type="caution">
    <text evidence="2">The sequence shown here is derived from an EMBL/GenBank/DDBJ whole genome shotgun (WGS) entry which is preliminary data.</text>
</comment>
<feature type="compositionally biased region" description="Basic and acidic residues" evidence="1">
    <location>
        <begin position="216"/>
        <end position="232"/>
    </location>
</feature>
<dbReference type="EMBL" id="LBSX01000006">
    <property type="protein sequence ID" value="KKQ27744.1"/>
    <property type="molecule type" value="Genomic_DNA"/>
</dbReference>
<feature type="region of interest" description="Disordered" evidence="1">
    <location>
        <begin position="148"/>
        <end position="178"/>
    </location>
</feature>
<feature type="region of interest" description="Disordered" evidence="1">
    <location>
        <begin position="42"/>
        <end position="66"/>
    </location>
</feature>
<feature type="compositionally biased region" description="Polar residues" evidence="1">
    <location>
        <begin position="169"/>
        <end position="178"/>
    </location>
</feature>
<feature type="compositionally biased region" description="Basic and acidic residues" evidence="1">
    <location>
        <begin position="195"/>
        <end position="204"/>
    </location>
</feature>
<name>A0A0G0IUB3_9BACT</name>
<proteinExistence type="predicted"/>
<gene>
    <name evidence="2" type="ORF">US42_C0006G0051</name>
</gene>
<sequence length="274" mass="30029">MGLHHGLVGAPGGNLQTGLIIVSLDLGQEVLVGADLVLDEERQQTADRDGNGYRDAQVDANGRGHGVKPEDLATLLLQFLEPDVADHEHEAQDHANQHHAQVRHLPTREPGQERLDNGGHEHGLRCGHGVRMFGSGIAKTVRLIQGRKQNGQDQGRNDRAKDHGPLLTLRTSLEQETGLQVLRHSAGRTRGTAHHSGDHEQDDLGLRYVCGQKRPERQEHQTGEEQAGDGHARNRVGSGTELSHSVTGDQREESAGDHDSHRGAQTQYQRTREL</sequence>
<reference evidence="2 3" key="1">
    <citation type="journal article" date="2015" name="Nature">
        <title>rRNA introns, odd ribosomes, and small enigmatic genomes across a large radiation of phyla.</title>
        <authorList>
            <person name="Brown C.T."/>
            <person name="Hug L.A."/>
            <person name="Thomas B.C."/>
            <person name="Sharon I."/>
            <person name="Castelle C.J."/>
            <person name="Singh A."/>
            <person name="Wilkins M.J."/>
            <person name="Williams K.H."/>
            <person name="Banfield J.F."/>
        </authorList>
    </citation>
    <scope>NUCLEOTIDE SEQUENCE [LARGE SCALE GENOMIC DNA]</scope>
</reference>
<organism evidence="2 3">
    <name type="scientific">Candidatus Magasanikbacteria bacterium GW2011_GWC2_37_14</name>
    <dbReference type="NCBI Taxonomy" id="1619046"/>
    <lineage>
        <taxon>Bacteria</taxon>
        <taxon>Candidatus Magasanikiibacteriota</taxon>
    </lineage>
</organism>
<feature type="region of interest" description="Disordered" evidence="1">
    <location>
        <begin position="108"/>
        <end position="127"/>
    </location>
</feature>
<feature type="region of interest" description="Disordered" evidence="1">
    <location>
        <begin position="216"/>
        <end position="274"/>
    </location>
</feature>